<name>A0ABP1PTH6_9HEXA</name>
<dbReference type="Gene3D" id="3.20.20.80">
    <property type="entry name" value="Glycosidases"/>
    <property type="match status" value="1"/>
</dbReference>
<dbReference type="InterPro" id="IPR052177">
    <property type="entry name" value="Divisome_Glycosyl_Hydrolase"/>
</dbReference>
<protein>
    <recommendedName>
        <fullName evidence="3">Glycosyl hydrolase-like 10 domain-containing protein</fullName>
    </recommendedName>
</protein>
<dbReference type="EMBL" id="CAXLJM020000007">
    <property type="protein sequence ID" value="CAL8072722.1"/>
    <property type="molecule type" value="Genomic_DNA"/>
</dbReference>
<dbReference type="InterPro" id="IPR003790">
    <property type="entry name" value="GHL10"/>
</dbReference>
<keyword evidence="5" id="KW-1185">Reference proteome</keyword>
<feature type="signal peptide" evidence="2">
    <location>
        <begin position="1"/>
        <end position="29"/>
    </location>
</feature>
<dbReference type="PANTHER" id="PTHR43405:SF1">
    <property type="entry name" value="GLYCOSYL HYDROLASE DIGH"/>
    <property type="match status" value="1"/>
</dbReference>
<organism evidence="4 5">
    <name type="scientific">Orchesella dallaii</name>
    <dbReference type="NCBI Taxonomy" id="48710"/>
    <lineage>
        <taxon>Eukaryota</taxon>
        <taxon>Metazoa</taxon>
        <taxon>Ecdysozoa</taxon>
        <taxon>Arthropoda</taxon>
        <taxon>Hexapoda</taxon>
        <taxon>Collembola</taxon>
        <taxon>Entomobryomorpha</taxon>
        <taxon>Entomobryoidea</taxon>
        <taxon>Orchesellidae</taxon>
        <taxon>Orchesellinae</taxon>
        <taxon>Orchesella</taxon>
    </lineage>
</organism>
<evidence type="ECO:0000259" key="3">
    <source>
        <dbReference type="Pfam" id="PF02638"/>
    </source>
</evidence>
<dbReference type="Proteomes" id="UP001642540">
    <property type="component" value="Unassembled WGS sequence"/>
</dbReference>
<keyword evidence="1 2" id="KW-0732">Signal</keyword>
<dbReference type="SUPFAM" id="SSF51445">
    <property type="entry name" value="(Trans)glycosidases"/>
    <property type="match status" value="1"/>
</dbReference>
<proteinExistence type="predicted"/>
<accession>A0ABP1PTH6</accession>
<evidence type="ECO:0000313" key="5">
    <source>
        <dbReference type="Proteomes" id="UP001642540"/>
    </source>
</evidence>
<feature type="chain" id="PRO_5047279488" description="Glycosyl hydrolase-like 10 domain-containing protein" evidence="2">
    <location>
        <begin position="30"/>
        <end position="473"/>
    </location>
</feature>
<comment type="caution">
    <text evidence="4">The sequence shown here is derived from an EMBL/GenBank/DDBJ whole genome shotgun (WGS) entry which is preliminary data.</text>
</comment>
<gene>
    <name evidence="4" type="ORF">ODALV1_LOCUS2293</name>
</gene>
<dbReference type="InterPro" id="IPR017853">
    <property type="entry name" value="GH"/>
</dbReference>
<evidence type="ECO:0000256" key="2">
    <source>
        <dbReference type="SAM" id="SignalP"/>
    </source>
</evidence>
<feature type="domain" description="Glycosyl hydrolase-like 10" evidence="3">
    <location>
        <begin position="86"/>
        <end position="397"/>
    </location>
</feature>
<sequence>MYLTKIRMDFQRVCLFTALLFAFITGISSKAPIEDICHSYVHPSLGQIGACIPETDCQSGDLVANACPQYPSNYQCCFDENNPGREVRGAWVATVDNIDWPRSPSNNVSTQQADLIFLVDRMEAAGINTIYFQVRPAGDALYISSIEPWSEYLTGSQGQAPSPLWDPLQFIIDYAHDKGIEVHAWINPYRASLRPSWDHLASNHMAKLFPQYAYIFSTFGWMDPGAQEVQNRTYDVAIDLVTRYDIDGLHMDDYFYPYPVTGEYFPDNRTYDAYLQSGGNMSVPDWRRDNVNKLMERLYQGVHAVKPRIVFSISPFGLYRPGEPEGMPSPITGLDQYSQLYCDPKLWLERGWVDVLQPQLYWAILPPQQSYPVLLDWWLQQNPLGRHVYAGNYLSRVETQGWPLSEIRDQVAISRETVHRSRGSWGNVMFSAKMFRDNFEGTVDYFHENVYKYPALQPLFPWLEGNSSSSKLK</sequence>
<dbReference type="PANTHER" id="PTHR43405">
    <property type="entry name" value="GLYCOSYL HYDROLASE DIGH"/>
    <property type="match status" value="1"/>
</dbReference>
<reference evidence="4 5" key="1">
    <citation type="submission" date="2024-08" db="EMBL/GenBank/DDBJ databases">
        <authorList>
            <person name="Cucini C."/>
            <person name="Frati F."/>
        </authorList>
    </citation>
    <scope>NUCLEOTIDE SEQUENCE [LARGE SCALE GENOMIC DNA]</scope>
</reference>
<evidence type="ECO:0000256" key="1">
    <source>
        <dbReference type="ARBA" id="ARBA00022729"/>
    </source>
</evidence>
<dbReference type="Pfam" id="PF02638">
    <property type="entry name" value="GHL10"/>
    <property type="match status" value="1"/>
</dbReference>
<evidence type="ECO:0000313" key="4">
    <source>
        <dbReference type="EMBL" id="CAL8072722.1"/>
    </source>
</evidence>